<feature type="transmembrane region" description="Helical" evidence="4">
    <location>
        <begin position="41"/>
        <end position="61"/>
    </location>
</feature>
<reference evidence="5" key="1">
    <citation type="submission" date="2016-11" db="EMBL/GenBank/DDBJ databases">
        <title>The genome sequence of Colletotrichum cuscutae.</title>
        <authorList>
            <person name="Baroncelli R."/>
        </authorList>
    </citation>
    <scope>NUCLEOTIDE SEQUENCE</scope>
    <source>
        <strain evidence="5">IMI 304802</strain>
    </source>
</reference>
<evidence type="ECO:0000313" key="5">
    <source>
        <dbReference type="EMBL" id="KAK1487231.1"/>
    </source>
</evidence>
<evidence type="ECO:0000256" key="2">
    <source>
        <dbReference type="ARBA" id="ARBA00022989"/>
    </source>
</evidence>
<keyword evidence="6" id="KW-1185">Reference proteome</keyword>
<dbReference type="PANTHER" id="PTHR12483">
    <property type="entry name" value="SOLUTE CARRIER FAMILY 31 COPPER TRANSPORTERS"/>
    <property type="match status" value="1"/>
</dbReference>
<comment type="subcellular location">
    <subcellularLocation>
        <location evidence="4">Membrane</location>
        <topology evidence="4">Multi-pass membrane protein</topology>
    </subcellularLocation>
</comment>
<dbReference type="GO" id="GO:0005886">
    <property type="term" value="C:plasma membrane"/>
    <property type="evidence" value="ECO:0007669"/>
    <property type="project" value="TreeGrafter"/>
</dbReference>
<evidence type="ECO:0000256" key="1">
    <source>
        <dbReference type="ARBA" id="ARBA00022692"/>
    </source>
</evidence>
<dbReference type="GO" id="GO:0005375">
    <property type="term" value="F:copper ion transmembrane transporter activity"/>
    <property type="evidence" value="ECO:0007669"/>
    <property type="project" value="UniProtKB-UniRule"/>
</dbReference>
<keyword evidence="2 4" id="KW-1133">Transmembrane helix</keyword>
<evidence type="ECO:0000256" key="3">
    <source>
        <dbReference type="ARBA" id="ARBA00023136"/>
    </source>
</evidence>
<dbReference type="Pfam" id="PF04145">
    <property type="entry name" value="Ctr"/>
    <property type="match status" value="1"/>
</dbReference>
<evidence type="ECO:0000313" key="6">
    <source>
        <dbReference type="Proteomes" id="UP001239213"/>
    </source>
</evidence>
<comment type="similarity">
    <text evidence="4">Belongs to the copper transporter (Ctr) (TC 1.A.56) family. SLC31A subfamily.</text>
</comment>
<keyword evidence="4" id="KW-0813">Transport</keyword>
<proteinExistence type="inferred from homology"/>
<sequence length="242" mass="26397">MDMPSTMSHSHGTEPMPVVFHTKMATALFSESWTPRTPGQYAGTCLALIVFTIILRTLIAFEPMLEATVWAGEYEKSHPRVVEETARKENSSPPTTRSILLRVAHAAYEVIIALLGYLLMLAALPLPPSNAVPYQVAFATCQSSEMLCKSCNDLADGRSKEAERHPEQARGPSSSRVLVHHATWASLEDAVAAGCHLCTSIHEELVAERLIPDSQPDTARLYVQAHAPTSMPSGTLEFSPSM</sequence>
<dbReference type="InterPro" id="IPR007274">
    <property type="entry name" value="Cop_transporter"/>
</dbReference>
<feature type="transmembrane region" description="Helical" evidence="4">
    <location>
        <begin position="106"/>
        <end position="126"/>
    </location>
</feature>
<keyword evidence="1 4" id="KW-0812">Transmembrane</keyword>
<accession>A0AAI9Y8A0</accession>
<dbReference type="AlphaFoldDB" id="A0AAI9Y8A0"/>
<dbReference type="PANTHER" id="PTHR12483:SF120">
    <property type="entry name" value="HIGH-AFFINITY COPPER TRANSPORTER CTRA2"/>
    <property type="match status" value="1"/>
</dbReference>
<protein>
    <recommendedName>
        <fullName evidence="4">Copper transport protein</fullName>
    </recommendedName>
</protein>
<organism evidence="5 6">
    <name type="scientific">Colletotrichum cuscutae</name>
    <dbReference type="NCBI Taxonomy" id="1209917"/>
    <lineage>
        <taxon>Eukaryota</taxon>
        <taxon>Fungi</taxon>
        <taxon>Dikarya</taxon>
        <taxon>Ascomycota</taxon>
        <taxon>Pezizomycotina</taxon>
        <taxon>Sordariomycetes</taxon>
        <taxon>Hypocreomycetidae</taxon>
        <taxon>Glomerellales</taxon>
        <taxon>Glomerellaceae</taxon>
        <taxon>Colletotrichum</taxon>
        <taxon>Colletotrichum acutatum species complex</taxon>
    </lineage>
</organism>
<keyword evidence="4" id="KW-0187">Copper transport</keyword>
<keyword evidence="4" id="KW-0186">Copper</keyword>
<dbReference type="Proteomes" id="UP001239213">
    <property type="component" value="Unassembled WGS sequence"/>
</dbReference>
<keyword evidence="3 4" id="KW-0472">Membrane</keyword>
<name>A0AAI9Y8A0_9PEZI</name>
<keyword evidence="4" id="KW-0406">Ion transport</keyword>
<dbReference type="EMBL" id="MPDP01000057">
    <property type="protein sequence ID" value="KAK1487231.1"/>
    <property type="molecule type" value="Genomic_DNA"/>
</dbReference>
<gene>
    <name evidence="5" type="ORF">CCUS01_03575</name>
</gene>
<comment type="caution">
    <text evidence="5">The sequence shown here is derived from an EMBL/GenBank/DDBJ whole genome shotgun (WGS) entry which is preliminary data.</text>
</comment>
<evidence type="ECO:0000256" key="4">
    <source>
        <dbReference type="RuleBase" id="RU367022"/>
    </source>
</evidence>